<gene>
    <name evidence="2" type="ORF">JI747_013815</name>
</gene>
<dbReference type="Gene3D" id="2.60.40.1930">
    <property type="match status" value="1"/>
</dbReference>
<feature type="signal peptide" evidence="1">
    <location>
        <begin position="1"/>
        <end position="19"/>
    </location>
</feature>
<dbReference type="SUPFAM" id="SSF56935">
    <property type="entry name" value="Porins"/>
    <property type="match status" value="1"/>
</dbReference>
<evidence type="ECO:0008006" key="4">
    <source>
        <dbReference type="Google" id="ProtNLM"/>
    </source>
</evidence>
<dbReference type="Gene3D" id="2.170.130.10">
    <property type="entry name" value="TonB-dependent receptor, plug domain"/>
    <property type="match status" value="1"/>
</dbReference>
<feature type="chain" id="PRO_5045758221" description="TonB-dependent Receptor Plug Domain" evidence="1">
    <location>
        <begin position="20"/>
        <end position="801"/>
    </location>
</feature>
<evidence type="ECO:0000313" key="3">
    <source>
        <dbReference type="Proteomes" id="UP000618240"/>
    </source>
</evidence>
<organism evidence="2 3">
    <name type="scientific">Chryseobacterium tagetis</name>
    <dbReference type="NCBI Taxonomy" id="2801334"/>
    <lineage>
        <taxon>Bacteria</taxon>
        <taxon>Pseudomonadati</taxon>
        <taxon>Bacteroidota</taxon>
        <taxon>Flavobacteriia</taxon>
        <taxon>Flavobacteriales</taxon>
        <taxon>Weeksellaceae</taxon>
        <taxon>Chryseobacterium group</taxon>
        <taxon>Chryseobacterium</taxon>
    </lineage>
</organism>
<keyword evidence="1" id="KW-0732">Signal</keyword>
<dbReference type="InterPro" id="IPR037066">
    <property type="entry name" value="Plug_dom_sf"/>
</dbReference>
<dbReference type="Proteomes" id="UP000618240">
    <property type="component" value="Unassembled WGS sequence"/>
</dbReference>
<dbReference type="EMBL" id="JAERSE020000003">
    <property type="protein sequence ID" value="MCA6068267.1"/>
    <property type="molecule type" value="Genomic_DNA"/>
</dbReference>
<accession>A0ABS8A4A4</accession>
<name>A0ABS8A4A4_9FLAO</name>
<proteinExistence type="predicted"/>
<keyword evidence="3" id="KW-1185">Reference proteome</keyword>
<evidence type="ECO:0000256" key="1">
    <source>
        <dbReference type="SAM" id="SignalP"/>
    </source>
</evidence>
<sequence length="801" mass="90819">MMKKMIFTSSLMWSLTLFAQGKAEQALKIFEEKYPQEKIHLLFDKKSYVAGENLWFKSFIYTGYEPTSVSTSLFVELYDSNKTLLDKKMIPLLNGEGNGNFALPENMKENVYYIRAYTTWSTNFSEEFQAIRSVEVYNPSSPEKLMIDTASGWNVTLHPESGTFIDQINTKFAVRLHSKGQKPLNWKGYITELARPDVKLTSFKGFDENIGSFKLTPELGKKYQLTVEDDKGKKQTVDLPEVISAGINLQMESSPEAIKYSLVSKNMGTESQTYTILGTINDQIVYKAKLNTLSDKIYTIPTEKLVNGILQLSIFNEKDDLLLQRMCFIQPKHLQVKKAELSKISFNGASRSQNIFNITNSIDSPNYTVLVLNGDSKSTEDENSFLSTLLLTGDISTDLESPARYFRKDSDADALDAVLISEKWKRYDWKMIMAGSYPMIKNKTEPYISYKGKVTLSGKPAANTDLNLIFSMPDNGTKFYQIKTDQSGFFALHGLMFEDSIKFSYQLNDPKIPKEQVQVIFQPNYSYIPLRGALPRSYYTLQPRTPEDQTSPEVIKYTEAKNMYKVINEKATLIEEVKIIKQKKNLTKKLNDELSSLTFKNSNEVIFDFVNDINAGSYMNILDYLQGRVAGLQMQKQGFDVTATFRGAPISIFLDEMPASPSQISSLPSSDVAMIKVIRGYFVGGTGGNTNGAIAIYTKRGGVSGNIDNSSKPTNLKQITLKGYDKEIAFSNPDYSNESFKNISKDTRTVLYWNPFLEIQPKEPVKVEFYNNDETKDYRVIIIGYDSNSFLPVYYDNVLKP</sequence>
<evidence type="ECO:0000313" key="2">
    <source>
        <dbReference type="EMBL" id="MCA6068267.1"/>
    </source>
</evidence>
<reference evidence="2 3" key="1">
    <citation type="submission" date="2021-09" db="EMBL/GenBank/DDBJ databases">
        <title>Genome sequencing and assembly of Chryseobacterium sp. RG1.</title>
        <authorList>
            <person name="Chhetri G."/>
        </authorList>
    </citation>
    <scope>NUCLEOTIDE SEQUENCE [LARGE SCALE GENOMIC DNA]</scope>
    <source>
        <strain evidence="2 3">RG1</strain>
    </source>
</reference>
<protein>
    <recommendedName>
        <fullName evidence="4">TonB-dependent Receptor Plug Domain</fullName>
    </recommendedName>
</protein>
<comment type="caution">
    <text evidence="2">The sequence shown here is derived from an EMBL/GenBank/DDBJ whole genome shotgun (WGS) entry which is preliminary data.</text>
</comment>